<feature type="domain" description="Gal80p-like C-terminal" evidence="3">
    <location>
        <begin position="143"/>
        <end position="295"/>
    </location>
</feature>
<evidence type="ECO:0000259" key="2">
    <source>
        <dbReference type="Pfam" id="PF01408"/>
    </source>
</evidence>
<dbReference type="SUPFAM" id="SSF51735">
    <property type="entry name" value="NAD(P)-binding Rossmann-fold domains"/>
    <property type="match status" value="1"/>
</dbReference>
<dbReference type="AlphaFoldDB" id="A0A284RUB2"/>
<dbReference type="PANTHER" id="PTHR43818">
    <property type="entry name" value="BCDNA.GH03377"/>
    <property type="match status" value="1"/>
</dbReference>
<organism evidence="4 5">
    <name type="scientific">Armillaria ostoyae</name>
    <name type="common">Armillaria root rot fungus</name>
    <dbReference type="NCBI Taxonomy" id="47428"/>
    <lineage>
        <taxon>Eukaryota</taxon>
        <taxon>Fungi</taxon>
        <taxon>Dikarya</taxon>
        <taxon>Basidiomycota</taxon>
        <taxon>Agaricomycotina</taxon>
        <taxon>Agaricomycetes</taxon>
        <taxon>Agaricomycetidae</taxon>
        <taxon>Agaricales</taxon>
        <taxon>Marasmiineae</taxon>
        <taxon>Physalacriaceae</taxon>
        <taxon>Armillaria</taxon>
    </lineage>
</organism>
<evidence type="ECO:0000313" key="4">
    <source>
        <dbReference type="EMBL" id="SJL12347.1"/>
    </source>
</evidence>
<reference evidence="5" key="1">
    <citation type="journal article" date="2017" name="Nat. Ecol. Evol.">
        <title>Genome expansion and lineage-specific genetic innovations in the forest pathogenic fungi Armillaria.</title>
        <authorList>
            <person name="Sipos G."/>
            <person name="Prasanna A.N."/>
            <person name="Walter M.C."/>
            <person name="O'Connor E."/>
            <person name="Balint B."/>
            <person name="Krizsan K."/>
            <person name="Kiss B."/>
            <person name="Hess J."/>
            <person name="Varga T."/>
            <person name="Slot J."/>
            <person name="Riley R."/>
            <person name="Boka B."/>
            <person name="Rigling D."/>
            <person name="Barry K."/>
            <person name="Lee J."/>
            <person name="Mihaltcheva S."/>
            <person name="LaButti K."/>
            <person name="Lipzen A."/>
            <person name="Waldron R."/>
            <person name="Moloney N.M."/>
            <person name="Sperisen C."/>
            <person name="Kredics L."/>
            <person name="Vagvoelgyi C."/>
            <person name="Patrignani A."/>
            <person name="Fitzpatrick D."/>
            <person name="Nagy I."/>
            <person name="Doyle S."/>
            <person name="Anderson J.B."/>
            <person name="Grigoriev I.V."/>
            <person name="Gueldener U."/>
            <person name="Muensterkoetter M."/>
            <person name="Nagy L.G."/>
        </authorList>
    </citation>
    <scope>NUCLEOTIDE SEQUENCE [LARGE SCALE GENOMIC DNA]</scope>
    <source>
        <strain evidence="5">C18/9</strain>
    </source>
</reference>
<accession>A0A284RUB2</accession>
<dbReference type="Gene3D" id="3.40.50.720">
    <property type="entry name" value="NAD(P)-binding Rossmann-like Domain"/>
    <property type="match status" value="1"/>
</dbReference>
<name>A0A284RUB2_ARMOS</name>
<keyword evidence="5" id="KW-1185">Reference proteome</keyword>
<dbReference type="Pfam" id="PF01408">
    <property type="entry name" value="GFO_IDH_MocA"/>
    <property type="match status" value="1"/>
</dbReference>
<dbReference type="InterPro" id="IPR055080">
    <property type="entry name" value="Gal80p-like_C"/>
</dbReference>
<dbReference type="OrthoDB" id="64915at2759"/>
<dbReference type="STRING" id="47428.A0A284RUB2"/>
<protein>
    <recommendedName>
        <fullName evidence="6">Dimeric dihydrodiol dehydrogenase</fullName>
    </recommendedName>
</protein>
<dbReference type="Proteomes" id="UP000219338">
    <property type="component" value="Unassembled WGS sequence"/>
</dbReference>
<sequence length="372" mass="39577">MTEPLRLGVIGLSTKGWASTHLVPPLLAPPLSSHYKLLAVSTTKPTSAEASAVKYSTASTTVKAYHTPESIASDSDLDIVAVSVKTPNHVENATKVIEAGKDLFIEWPAGRGLKETKLLAGLAKAKGIRTIVGLQARQSALFRKVKKLIEEGKIGDVLSTSMTSRIPGPHAPWGPTVLTGSEYLLKKDNGATLLDIPGGHFFEAFTYILGPIDTISATAVAQHTSSQVVNPDGTPTGEVIPVDSPSQVAVSGTLKSGAVISLHWRAGLETPSNVKAATPLLWVIDGTKGSIRIESDHPWAALVEMYEPTQLWVNGEEVKVEDDGKTNEGRAWEEYLKGEGAGDYADLQHAVQIKSIIDAIWRSAEGGVKVSL</sequence>
<evidence type="ECO:0000259" key="3">
    <source>
        <dbReference type="Pfam" id="PF22685"/>
    </source>
</evidence>
<dbReference type="InterPro" id="IPR000683">
    <property type="entry name" value="Gfo/Idh/MocA-like_OxRdtase_N"/>
</dbReference>
<proteinExistence type="predicted"/>
<dbReference type="SUPFAM" id="SSF55347">
    <property type="entry name" value="Glyceraldehyde-3-phosphate dehydrogenase-like, C-terminal domain"/>
    <property type="match status" value="1"/>
</dbReference>
<evidence type="ECO:0008006" key="6">
    <source>
        <dbReference type="Google" id="ProtNLM"/>
    </source>
</evidence>
<dbReference type="InterPro" id="IPR036291">
    <property type="entry name" value="NAD(P)-bd_dom_sf"/>
</dbReference>
<dbReference type="OMA" id="YEIVAIC"/>
<dbReference type="PANTHER" id="PTHR43818:SF11">
    <property type="entry name" value="BCDNA.GH03377"/>
    <property type="match status" value="1"/>
</dbReference>
<gene>
    <name evidence="4" type="ORF">ARMOST_15772</name>
</gene>
<keyword evidence="1" id="KW-0560">Oxidoreductase</keyword>
<dbReference type="GO" id="GO:0016491">
    <property type="term" value="F:oxidoreductase activity"/>
    <property type="evidence" value="ECO:0007669"/>
    <property type="project" value="UniProtKB-KW"/>
</dbReference>
<dbReference type="InterPro" id="IPR050463">
    <property type="entry name" value="Gfo/Idh/MocA_oxidrdct_glycsds"/>
</dbReference>
<dbReference type="Gene3D" id="3.30.360.10">
    <property type="entry name" value="Dihydrodipicolinate Reductase, domain 2"/>
    <property type="match status" value="1"/>
</dbReference>
<dbReference type="EMBL" id="FUEG01000016">
    <property type="protein sequence ID" value="SJL12347.1"/>
    <property type="molecule type" value="Genomic_DNA"/>
</dbReference>
<evidence type="ECO:0000313" key="5">
    <source>
        <dbReference type="Proteomes" id="UP000219338"/>
    </source>
</evidence>
<dbReference type="GO" id="GO:0000166">
    <property type="term" value="F:nucleotide binding"/>
    <property type="evidence" value="ECO:0007669"/>
    <property type="project" value="InterPro"/>
</dbReference>
<feature type="domain" description="Gfo/Idh/MocA-like oxidoreductase N-terminal" evidence="2">
    <location>
        <begin position="6"/>
        <end position="133"/>
    </location>
</feature>
<dbReference type="Pfam" id="PF22685">
    <property type="entry name" value="Gal80p_C-like"/>
    <property type="match status" value="1"/>
</dbReference>
<evidence type="ECO:0000256" key="1">
    <source>
        <dbReference type="ARBA" id="ARBA00023002"/>
    </source>
</evidence>